<dbReference type="AlphaFoldDB" id="A0A179C0Y5"/>
<evidence type="ECO:0000256" key="5">
    <source>
        <dbReference type="ARBA" id="ARBA00022692"/>
    </source>
</evidence>
<dbReference type="EMBL" id="BJUI01000014">
    <property type="protein sequence ID" value="GEK42185.1"/>
    <property type="molecule type" value="Genomic_DNA"/>
</dbReference>
<keyword evidence="5 13" id="KW-0812">Transmembrane</keyword>
<reference evidence="14 17" key="3">
    <citation type="submission" date="2019-07" db="EMBL/GenBank/DDBJ databases">
        <title>Whole genome shotgun sequence of Lactobacillus aviarius subsp. aviarius NBRC 102162.</title>
        <authorList>
            <person name="Hosoyama A."/>
            <person name="Uohara A."/>
            <person name="Ohji S."/>
            <person name="Ichikawa N."/>
        </authorList>
    </citation>
    <scope>NUCLEOTIDE SEQUENCE [LARGE SCALE GENOMIC DNA]</scope>
    <source>
        <strain evidence="14 17">NBRC 102162</strain>
    </source>
</reference>
<keyword evidence="9" id="KW-0406">Ion transport</keyword>
<dbReference type="PANTHER" id="PTHR31462:SF5">
    <property type="entry name" value="ENDOSOMAL_LYSOSOMAL PROTON CHANNEL TMEM175"/>
    <property type="match status" value="1"/>
</dbReference>
<sequence>MSKDRLTAFFDAVLAIVMTVLVLSLKQPAAATLSAVLALHKEYLTYATSFFVLCITWHNLHNTFQVVRKINGGVLWANSLLLFVISFFPYVTTFVSDHFFARVAEFFFGIVFLLISLMYVLLCFTLYWADKANKALFQVIYRPRKFTIYFLIQIIGFICGYFYPPAIIITVILATAVWIIPERRAEQIIKKQHQH</sequence>
<evidence type="ECO:0000256" key="2">
    <source>
        <dbReference type="ARBA" id="ARBA00006920"/>
    </source>
</evidence>
<gene>
    <name evidence="14" type="primary">hemH</name>
    <name evidence="15" type="ORF">A3O14_01385</name>
    <name evidence="14" type="ORF">LAV01_10170</name>
</gene>
<dbReference type="GO" id="GO:0015252">
    <property type="term" value="F:proton channel activity"/>
    <property type="evidence" value="ECO:0007669"/>
    <property type="project" value="InterPro"/>
</dbReference>
<dbReference type="EMBL" id="LVKI01000061">
    <property type="protein sequence ID" value="OAQ06020.1"/>
    <property type="molecule type" value="Genomic_DNA"/>
</dbReference>
<comment type="catalytic activity">
    <reaction evidence="12">
        <text>K(+)(in) = K(+)(out)</text>
        <dbReference type="Rhea" id="RHEA:29463"/>
        <dbReference type="ChEBI" id="CHEBI:29103"/>
    </reaction>
</comment>
<evidence type="ECO:0000256" key="11">
    <source>
        <dbReference type="ARBA" id="ARBA00023303"/>
    </source>
</evidence>
<reference evidence="16" key="1">
    <citation type="submission" date="2016-03" db="EMBL/GenBank/DDBJ databases">
        <authorList>
            <person name="Johnson T.J."/>
            <person name="Youmans B."/>
            <person name="Case K."/>
            <person name="Noll S."/>
        </authorList>
    </citation>
    <scope>NUCLEOTIDE SEQUENCE [LARGE SCALE GENOMIC DNA]</scope>
    <source>
        <strain evidence="16">UMNLAv8</strain>
    </source>
</reference>
<evidence type="ECO:0000256" key="9">
    <source>
        <dbReference type="ARBA" id="ARBA00023065"/>
    </source>
</evidence>
<protein>
    <submittedName>
        <fullName evidence="14">Ferrochelatase</fullName>
    </submittedName>
</protein>
<evidence type="ECO:0000256" key="10">
    <source>
        <dbReference type="ARBA" id="ARBA00023136"/>
    </source>
</evidence>
<comment type="similarity">
    <text evidence="2">Belongs to the TMEM175 family.</text>
</comment>
<dbReference type="GO" id="GO:0005267">
    <property type="term" value="F:potassium channel activity"/>
    <property type="evidence" value="ECO:0007669"/>
    <property type="project" value="UniProtKB-KW"/>
</dbReference>
<keyword evidence="4" id="KW-0633">Potassium transport</keyword>
<dbReference type="RefSeq" id="WP_057827152.1">
    <property type="nucleotide sequence ID" value="NZ_BAAACL010000018.1"/>
</dbReference>
<organism evidence="15 16">
    <name type="scientific">Ligilactobacillus aviarius</name>
    <dbReference type="NCBI Taxonomy" id="1606"/>
    <lineage>
        <taxon>Bacteria</taxon>
        <taxon>Bacillati</taxon>
        <taxon>Bacillota</taxon>
        <taxon>Bacilli</taxon>
        <taxon>Lactobacillales</taxon>
        <taxon>Lactobacillaceae</taxon>
        <taxon>Ligilactobacillus</taxon>
    </lineage>
</organism>
<dbReference type="Proteomes" id="UP000078520">
    <property type="component" value="Unassembled WGS sequence"/>
</dbReference>
<proteinExistence type="inferred from homology"/>
<evidence type="ECO:0000256" key="4">
    <source>
        <dbReference type="ARBA" id="ARBA00022538"/>
    </source>
</evidence>
<keyword evidence="3" id="KW-0813">Transport</keyword>
<evidence type="ECO:0000256" key="6">
    <source>
        <dbReference type="ARBA" id="ARBA00022826"/>
    </source>
</evidence>
<evidence type="ECO:0000256" key="12">
    <source>
        <dbReference type="ARBA" id="ARBA00034430"/>
    </source>
</evidence>
<accession>A0A510WW23</accession>
<feature type="transmembrane region" description="Helical" evidence="13">
    <location>
        <begin position="73"/>
        <end position="94"/>
    </location>
</feature>
<keyword evidence="7" id="KW-0630">Potassium</keyword>
<dbReference type="OrthoDB" id="7626281at2"/>
<evidence type="ECO:0000256" key="8">
    <source>
        <dbReference type="ARBA" id="ARBA00022989"/>
    </source>
</evidence>
<dbReference type="Pfam" id="PF06736">
    <property type="entry name" value="TMEM175"/>
    <property type="match status" value="1"/>
</dbReference>
<evidence type="ECO:0000313" key="16">
    <source>
        <dbReference type="Proteomes" id="UP000078520"/>
    </source>
</evidence>
<keyword evidence="8 13" id="KW-1133">Transmembrane helix</keyword>
<evidence type="ECO:0000256" key="3">
    <source>
        <dbReference type="ARBA" id="ARBA00022448"/>
    </source>
</evidence>
<feature type="transmembrane region" description="Helical" evidence="13">
    <location>
        <begin position="43"/>
        <end position="61"/>
    </location>
</feature>
<evidence type="ECO:0000313" key="17">
    <source>
        <dbReference type="Proteomes" id="UP000321722"/>
    </source>
</evidence>
<dbReference type="InterPro" id="IPR010617">
    <property type="entry name" value="TMEM175-like"/>
</dbReference>
<evidence type="ECO:0000256" key="7">
    <source>
        <dbReference type="ARBA" id="ARBA00022958"/>
    </source>
</evidence>
<dbReference type="Proteomes" id="UP000321722">
    <property type="component" value="Unassembled WGS sequence"/>
</dbReference>
<evidence type="ECO:0000256" key="1">
    <source>
        <dbReference type="ARBA" id="ARBA00004141"/>
    </source>
</evidence>
<comment type="caution">
    <text evidence="15">The sequence shown here is derived from an EMBL/GenBank/DDBJ whole genome shotgun (WGS) entry which is preliminary data.</text>
</comment>
<dbReference type="GO" id="GO:0016020">
    <property type="term" value="C:membrane"/>
    <property type="evidence" value="ECO:0007669"/>
    <property type="project" value="UniProtKB-SubCell"/>
</dbReference>
<accession>A0A179C0Y5</accession>
<dbReference type="GeneID" id="29934203"/>
<keyword evidence="10 13" id="KW-0472">Membrane</keyword>
<keyword evidence="6" id="KW-0631">Potassium channel</keyword>
<feature type="transmembrane region" description="Helical" evidence="13">
    <location>
        <begin position="106"/>
        <end position="128"/>
    </location>
</feature>
<evidence type="ECO:0000313" key="15">
    <source>
        <dbReference type="EMBL" id="OAQ06020.1"/>
    </source>
</evidence>
<evidence type="ECO:0000313" key="14">
    <source>
        <dbReference type="EMBL" id="GEK42185.1"/>
    </source>
</evidence>
<evidence type="ECO:0000256" key="13">
    <source>
        <dbReference type="SAM" id="Phobius"/>
    </source>
</evidence>
<keyword evidence="11" id="KW-0407">Ion channel</keyword>
<name>A0A179C0Y5_9LACO</name>
<feature type="transmembrane region" description="Helical" evidence="13">
    <location>
        <begin position="6"/>
        <end position="23"/>
    </location>
</feature>
<feature type="transmembrane region" description="Helical" evidence="13">
    <location>
        <begin position="148"/>
        <end position="181"/>
    </location>
</feature>
<keyword evidence="17" id="KW-1185">Reference proteome</keyword>
<comment type="subcellular location">
    <subcellularLocation>
        <location evidence="1">Membrane</location>
        <topology evidence="1">Multi-pass membrane protein</topology>
    </subcellularLocation>
</comment>
<reference evidence="15" key="2">
    <citation type="submission" date="2016-03" db="EMBL/GenBank/DDBJ databases">
        <authorList>
            <person name="Ploux O."/>
        </authorList>
    </citation>
    <scope>NUCLEOTIDE SEQUENCE [LARGE SCALE GENOMIC DNA]</scope>
    <source>
        <strain evidence="15">UMNLAv8</strain>
    </source>
</reference>
<dbReference type="PANTHER" id="PTHR31462">
    <property type="entry name" value="ENDOSOMAL/LYSOSOMAL POTASSIUM CHANNEL TMEM175"/>
    <property type="match status" value="1"/>
</dbReference>